<feature type="transmembrane region" description="Helical" evidence="5">
    <location>
        <begin position="358"/>
        <end position="375"/>
    </location>
</feature>
<evidence type="ECO:0000313" key="7">
    <source>
        <dbReference type="Proteomes" id="UP000800035"/>
    </source>
</evidence>
<proteinExistence type="inferred from homology"/>
<dbReference type="GO" id="GO:0046872">
    <property type="term" value="F:metal ion binding"/>
    <property type="evidence" value="ECO:0007669"/>
    <property type="project" value="UniProtKB-KW"/>
</dbReference>
<evidence type="ECO:0000256" key="5">
    <source>
        <dbReference type="SAM" id="Phobius"/>
    </source>
</evidence>
<keyword evidence="4" id="KW-0456">Lyase</keyword>
<evidence type="ECO:0000313" key="6">
    <source>
        <dbReference type="EMBL" id="KAF1963153.1"/>
    </source>
</evidence>
<evidence type="ECO:0000256" key="1">
    <source>
        <dbReference type="ARBA" id="ARBA00001946"/>
    </source>
</evidence>
<organism evidence="6 7">
    <name type="scientific">Byssothecium circinans</name>
    <dbReference type="NCBI Taxonomy" id="147558"/>
    <lineage>
        <taxon>Eukaryota</taxon>
        <taxon>Fungi</taxon>
        <taxon>Dikarya</taxon>
        <taxon>Ascomycota</taxon>
        <taxon>Pezizomycotina</taxon>
        <taxon>Dothideomycetes</taxon>
        <taxon>Pleosporomycetidae</taxon>
        <taxon>Pleosporales</taxon>
        <taxon>Massarineae</taxon>
        <taxon>Massarinaceae</taxon>
        <taxon>Byssothecium</taxon>
    </lineage>
</organism>
<comment type="cofactor">
    <cofactor evidence="1 4">
        <name>Mg(2+)</name>
        <dbReference type="ChEBI" id="CHEBI:18420"/>
    </cofactor>
</comment>
<dbReference type="SUPFAM" id="SSF48576">
    <property type="entry name" value="Terpenoid synthases"/>
    <property type="match status" value="1"/>
</dbReference>
<gene>
    <name evidence="6" type="ORF">CC80DRAFT_487549</name>
</gene>
<keyword evidence="5" id="KW-0812">Transmembrane</keyword>
<dbReference type="GO" id="GO:0008299">
    <property type="term" value="P:isoprenoid biosynthetic process"/>
    <property type="evidence" value="ECO:0007669"/>
    <property type="project" value="UniProtKB-ARBA"/>
</dbReference>
<keyword evidence="4" id="KW-0479">Metal-binding</keyword>
<dbReference type="GO" id="GO:0010333">
    <property type="term" value="F:terpene synthase activity"/>
    <property type="evidence" value="ECO:0007669"/>
    <property type="project" value="InterPro"/>
</dbReference>
<accession>A0A6A5UD78</accession>
<dbReference type="EC" id="4.2.3.-" evidence="4"/>
<dbReference type="PANTHER" id="PTHR35201:SF4">
    <property type="entry name" value="BETA-PINACENE SYNTHASE-RELATED"/>
    <property type="match status" value="1"/>
</dbReference>
<dbReference type="InterPro" id="IPR008949">
    <property type="entry name" value="Isoprenoid_synthase_dom_sf"/>
</dbReference>
<dbReference type="InterPro" id="IPR034686">
    <property type="entry name" value="Terpene_cyclase-like_2"/>
</dbReference>
<keyword evidence="5" id="KW-0472">Membrane</keyword>
<protein>
    <recommendedName>
        <fullName evidence="4">Terpene synthase</fullName>
        <ecNumber evidence="4">4.2.3.-</ecNumber>
    </recommendedName>
</protein>
<keyword evidence="3 4" id="KW-0460">Magnesium</keyword>
<evidence type="ECO:0000256" key="2">
    <source>
        <dbReference type="ARBA" id="ARBA00006333"/>
    </source>
</evidence>
<keyword evidence="5" id="KW-1133">Transmembrane helix</keyword>
<dbReference type="AlphaFoldDB" id="A0A6A5UD78"/>
<dbReference type="Proteomes" id="UP000800035">
    <property type="component" value="Unassembled WGS sequence"/>
</dbReference>
<dbReference type="PANTHER" id="PTHR35201">
    <property type="entry name" value="TERPENE SYNTHASE"/>
    <property type="match status" value="1"/>
</dbReference>
<evidence type="ECO:0000256" key="3">
    <source>
        <dbReference type="ARBA" id="ARBA00022842"/>
    </source>
</evidence>
<reference evidence="6" key="1">
    <citation type="journal article" date="2020" name="Stud. Mycol.">
        <title>101 Dothideomycetes genomes: a test case for predicting lifestyles and emergence of pathogens.</title>
        <authorList>
            <person name="Haridas S."/>
            <person name="Albert R."/>
            <person name="Binder M."/>
            <person name="Bloem J."/>
            <person name="Labutti K."/>
            <person name="Salamov A."/>
            <person name="Andreopoulos B."/>
            <person name="Baker S."/>
            <person name="Barry K."/>
            <person name="Bills G."/>
            <person name="Bluhm B."/>
            <person name="Cannon C."/>
            <person name="Castanera R."/>
            <person name="Culley D."/>
            <person name="Daum C."/>
            <person name="Ezra D."/>
            <person name="Gonzalez J."/>
            <person name="Henrissat B."/>
            <person name="Kuo A."/>
            <person name="Liang C."/>
            <person name="Lipzen A."/>
            <person name="Lutzoni F."/>
            <person name="Magnuson J."/>
            <person name="Mondo S."/>
            <person name="Nolan M."/>
            <person name="Ohm R."/>
            <person name="Pangilinan J."/>
            <person name="Park H.-J."/>
            <person name="Ramirez L."/>
            <person name="Alfaro M."/>
            <person name="Sun H."/>
            <person name="Tritt A."/>
            <person name="Yoshinaga Y."/>
            <person name="Zwiers L.-H."/>
            <person name="Turgeon B."/>
            <person name="Goodwin S."/>
            <person name="Spatafora J."/>
            <person name="Crous P."/>
            <person name="Grigoriev I."/>
        </authorList>
    </citation>
    <scope>NUCLEOTIDE SEQUENCE</scope>
    <source>
        <strain evidence="6">CBS 675.92</strain>
    </source>
</reference>
<dbReference type="Gene3D" id="1.10.600.10">
    <property type="entry name" value="Farnesyl Diphosphate Synthase"/>
    <property type="match status" value="1"/>
</dbReference>
<dbReference type="Pfam" id="PF19086">
    <property type="entry name" value="Terpene_syn_C_2"/>
    <property type="match status" value="1"/>
</dbReference>
<comment type="similarity">
    <text evidence="2 4">Belongs to the terpene synthase family.</text>
</comment>
<dbReference type="EMBL" id="ML976978">
    <property type="protein sequence ID" value="KAF1963153.1"/>
    <property type="molecule type" value="Genomic_DNA"/>
</dbReference>
<evidence type="ECO:0000256" key="4">
    <source>
        <dbReference type="RuleBase" id="RU366034"/>
    </source>
</evidence>
<keyword evidence="7" id="KW-1185">Reference proteome</keyword>
<name>A0A6A5UD78_9PLEO</name>
<sequence length="408" mass="47270">MNYSYSSVVDPLSYDLEGLCDGIPLRIHKYADFEDIGAIRAQEDWRKYVSPVENYRGGLGPRFGFMAVSVPECLPERMEIISYANEFAFMHDDITDISTQDVIDKENTDMMDAFRKVVKTGRASLERFGKKRIQGQILLEMMALDHERAITTAKSWAKFVQTASGKEHHKRFKTLDEYLPYRSLDVGQMFWHGMVTFGMGLTIPEQEMPLCEKLMEPAWHAASLQNDLFSYDKEYKDAVKHNQPDVVNAVWVIMKEHNMTVDQAKQACRTKIKEVVAKYLDVVERVRNDESISLDLRRYVEAMQYSLSGNVAWSLACPRYHEKARYNDLQLMRMRHGVKKYPTNLRLPTKKSQSRAKAWVAFVFTMLMVGLLLWASSSWRLVESQLGSVSQEWWAQFVAKFASLRLSY</sequence>
<dbReference type="OrthoDB" id="6921389at2759"/>